<protein>
    <submittedName>
        <fullName evidence="3">Uncharacterized protein</fullName>
    </submittedName>
</protein>
<comment type="caution">
    <text evidence="3">The sequence shown here is derived from an EMBL/GenBank/DDBJ whole genome shotgun (WGS) entry which is preliminary data.</text>
</comment>
<evidence type="ECO:0000256" key="1">
    <source>
        <dbReference type="SAM" id="MobiDB-lite"/>
    </source>
</evidence>
<feature type="transmembrane region" description="Helical" evidence="2">
    <location>
        <begin position="130"/>
        <end position="154"/>
    </location>
</feature>
<sequence>MADRLRRSPQGPNCQFNGQDPNCQTQQASTQTEELPTDAGEGGSTAAATQVVTTSAGVRTDEAEPTTTTLLVTNKDGSVYTTVSTIYPTVAVTTSLATSTPRATEAVQTEPPNVQASAVSSGANGVSKGAVAGIAIGTCIAGAAVAFIVALLLFKRRDRKFVQKTCPSGYPIYADSSPELVMVQKSAAEGSPYVQVAQTQMRTPVPVPARVPAPAPQQNPSDGLAGILPPAASEHDIRNRVSVLFGQIHRHIDTYYRDVHASITPSMDSDLASFGKDVDLLELLQNCSNPTLALKHALVAFVLGTTGPKDEGTEQTVWPDDLMRTLSTNQGLPPSGMSLAPHVVLRMLTKPDSTHLAAAQALHRRLTVYLYTLNNSLSPNNHSQSRLSNLSALSLTRKTSSAIREAAEHFSLTFFPWANPTFGDQEREGDLARIIGEALECRVWLCGQTGEWGFEWEGTGRGAVVVSPALVVSEMRGPRRVVIEQSIVGV</sequence>
<evidence type="ECO:0000256" key="2">
    <source>
        <dbReference type="SAM" id="Phobius"/>
    </source>
</evidence>
<accession>A0ABR3R7H7</accession>
<feature type="region of interest" description="Disordered" evidence="1">
    <location>
        <begin position="1"/>
        <end position="47"/>
    </location>
</feature>
<reference evidence="3 4" key="1">
    <citation type="submission" date="2024-02" db="EMBL/GenBank/DDBJ databases">
        <title>De novo assembly and annotation of 12 fungi associated with fruit tree decline syndrome in Ontario, Canada.</title>
        <authorList>
            <person name="Sulman M."/>
            <person name="Ellouze W."/>
            <person name="Ilyukhin E."/>
        </authorList>
    </citation>
    <scope>NUCLEOTIDE SEQUENCE [LARGE SCALE GENOMIC DNA]</scope>
    <source>
        <strain evidence="3 4">M97-236</strain>
    </source>
</reference>
<dbReference type="EMBL" id="JAKIXB020000019">
    <property type="protein sequence ID" value="KAL1600148.1"/>
    <property type="molecule type" value="Genomic_DNA"/>
</dbReference>
<keyword evidence="2" id="KW-0812">Transmembrane</keyword>
<dbReference type="Proteomes" id="UP001521222">
    <property type="component" value="Unassembled WGS sequence"/>
</dbReference>
<keyword evidence="4" id="KW-1185">Reference proteome</keyword>
<gene>
    <name evidence="3" type="ORF">SLS59_006222</name>
</gene>
<evidence type="ECO:0000313" key="3">
    <source>
        <dbReference type="EMBL" id="KAL1600148.1"/>
    </source>
</evidence>
<proteinExistence type="predicted"/>
<name>A0ABR3R7H7_9PLEO</name>
<keyword evidence="2" id="KW-0472">Membrane</keyword>
<organism evidence="3 4">
    <name type="scientific">Nothophoma quercina</name>
    <dbReference type="NCBI Taxonomy" id="749835"/>
    <lineage>
        <taxon>Eukaryota</taxon>
        <taxon>Fungi</taxon>
        <taxon>Dikarya</taxon>
        <taxon>Ascomycota</taxon>
        <taxon>Pezizomycotina</taxon>
        <taxon>Dothideomycetes</taxon>
        <taxon>Pleosporomycetidae</taxon>
        <taxon>Pleosporales</taxon>
        <taxon>Pleosporineae</taxon>
        <taxon>Didymellaceae</taxon>
        <taxon>Nothophoma</taxon>
    </lineage>
</organism>
<feature type="compositionally biased region" description="Polar residues" evidence="1">
    <location>
        <begin position="10"/>
        <end position="34"/>
    </location>
</feature>
<evidence type="ECO:0000313" key="4">
    <source>
        <dbReference type="Proteomes" id="UP001521222"/>
    </source>
</evidence>
<keyword evidence="2" id="KW-1133">Transmembrane helix</keyword>